<dbReference type="AlphaFoldDB" id="F2DA38"/>
<protein>
    <submittedName>
        <fullName evidence="1">Predicted protein</fullName>
    </submittedName>
</protein>
<proteinExistence type="evidence at transcript level"/>
<dbReference type="EMBL" id="AK360751">
    <property type="protein sequence ID" value="BAJ91959.1"/>
    <property type="molecule type" value="mRNA"/>
</dbReference>
<reference evidence="1" key="1">
    <citation type="journal article" date="2011" name="Plant Physiol.">
        <title>Comprehensive sequence analysis of 24,783 barley full-length cDNAs derived from 12 clone libraries.</title>
        <authorList>
            <person name="Matsumoto T."/>
            <person name="Tanaka T."/>
            <person name="Sakai H."/>
            <person name="Amano N."/>
            <person name="Kanamori H."/>
            <person name="Kurita K."/>
            <person name="Kikuta A."/>
            <person name="Kamiya K."/>
            <person name="Yamamoto M."/>
            <person name="Ikawa H."/>
            <person name="Fujii N."/>
            <person name="Hori K."/>
            <person name="Itoh T."/>
            <person name="Sato K."/>
        </authorList>
    </citation>
    <scope>NUCLEOTIDE SEQUENCE</scope>
    <source>
        <tissue evidence="1">Shoot</tissue>
    </source>
</reference>
<sequence>MQWQCEEPIRLQETYRSCKPAAHADAADAEEQLATNTVKRLCLFLLLIYSSIKSTEH</sequence>
<accession>F2DA38</accession>
<evidence type="ECO:0000313" key="1">
    <source>
        <dbReference type="EMBL" id="BAJ91959.1"/>
    </source>
</evidence>
<name>F2DA38_HORVV</name>
<organism evidence="1">
    <name type="scientific">Hordeum vulgare subsp. vulgare</name>
    <name type="common">Domesticated barley</name>
    <dbReference type="NCBI Taxonomy" id="112509"/>
    <lineage>
        <taxon>Eukaryota</taxon>
        <taxon>Viridiplantae</taxon>
        <taxon>Streptophyta</taxon>
        <taxon>Embryophyta</taxon>
        <taxon>Tracheophyta</taxon>
        <taxon>Spermatophyta</taxon>
        <taxon>Magnoliopsida</taxon>
        <taxon>Liliopsida</taxon>
        <taxon>Poales</taxon>
        <taxon>Poaceae</taxon>
        <taxon>BOP clade</taxon>
        <taxon>Pooideae</taxon>
        <taxon>Triticodae</taxon>
        <taxon>Triticeae</taxon>
        <taxon>Hordeinae</taxon>
        <taxon>Hordeum</taxon>
    </lineage>
</organism>